<organism evidence="1">
    <name type="scientific">Anguilla anguilla</name>
    <name type="common">European freshwater eel</name>
    <name type="synonym">Muraena anguilla</name>
    <dbReference type="NCBI Taxonomy" id="7936"/>
    <lineage>
        <taxon>Eukaryota</taxon>
        <taxon>Metazoa</taxon>
        <taxon>Chordata</taxon>
        <taxon>Craniata</taxon>
        <taxon>Vertebrata</taxon>
        <taxon>Euteleostomi</taxon>
        <taxon>Actinopterygii</taxon>
        <taxon>Neopterygii</taxon>
        <taxon>Teleostei</taxon>
        <taxon>Anguilliformes</taxon>
        <taxon>Anguillidae</taxon>
        <taxon>Anguilla</taxon>
    </lineage>
</organism>
<sequence length="28" mass="3316">MIAKACVKMLMSHIFEENKKDKLFSFLL</sequence>
<name>A0A0E9QEX5_ANGAN</name>
<dbReference type="EMBL" id="GBXM01093258">
    <property type="protein sequence ID" value="JAH15319.1"/>
    <property type="molecule type" value="Transcribed_RNA"/>
</dbReference>
<dbReference type="AlphaFoldDB" id="A0A0E9QEX5"/>
<accession>A0A0E9QEX5</accession>
<evidence type="ECO:0000313" key="1">
    <source>
        <dbReference type="EMBL" id="JAH15319.1"/>
    </source>
</evidence>
<proteinExistence type="predicted"/>
<reference evidence="1" key="2">
    <citation type="journal article" date="2015" name="Fish Shellfish Immunol.">
        <title>Early steps in the European eel (Anguilla anguilla)-Vibrio vulnificus interaction in the gills: Role of the RtxA13 toxin.</title>
        <authorList>
            <person name="Callol A."/>
            <person name="Pajuelo D."/>
            <person name="Ebbesson L."/>
            <person name="Teles M."/>
            <person name="MacKenzie S."/>
            <person name="Amaro C."/>
        </authorList>
    </citation>
    <scope>NUCLEOTIDE SEQUENCE</scope>
</reference>
<protein>
    <submittedName>
        <fullName evidence="1">Uncharacterized protein</fullName>
    </submittedName>
</protein>
<reference evidence="1" key="1">
    <citation type="submission" date="2014-11" db="EMBL/GenBank/DDBJ databases">
        <authorList>
            <person name="Amaro Gonzalez C."/>
        </authorList>
    </citation>
    <scope>NUCLEOTIDE SEQUENCE</scope>
</reference>